<evidence type="ECO:0000313" key="3">
    <source>
        <dbReference type="Proteomes" id="UP001218218"/>
    </source>
</evidence>
<sequence length="193" mass="21290">MTLVEPVRLYQAGDILEGTLPVLTGFNVLLDAIDVDGSYCTADDPSIDDASGPSPRRISRTSRLRQQTAEQRYFRQLCIQRRSVSALVFEMHRCNFLYKADLTPFYQNRQCNEYGKLSLLGITFIFASRDSGVAGNGKLCLFPNGTQSEDAPLLNPLFLANCPFLTSVGATQVSPGSAVFNPESTAQRTALRR</sequence>
<dbReference type="GO" id="GO:0008240">
    <property type="term" value="F:tripeptidyl-peptidase activity"/>
    <property type="evidence" value="ECO:0007669"/>
    <property type="project" value="TreeGrafter"/>
</dbReference>
<dbReference type="AlphaFoldDB" id="A0AAD7AAR7"/>
<dbReference type="Proteomes" id="UP001218218">
    <property type="component" value="Unassembled WGS sequence"/>
</dbReference>
<keyword evidence="3" id="KW-1185">Reference proteome</keyword>
<dbReference type="EMBL" id="JARIHO010000011">
    <property type="protein sequence ID" value="KAJ7353596.1"/>
    <property type="molecule type" value="Genomic_DNA"/>
</dbReference>
<proteinExistence type="predicted"/>
<dbReference type="PANTHER" id="PTHR14218">
    <property type="entry name" value="PROTEASE S8 TRIPEPTIDYL PEPTIDASE I CLN2"/>
    <property type="match status" value="1"/>
</dbReference>
<evidence type="ECO:0000313" key="2">
    <source>
        <dbReference type="EMBL" id="KAJ7353596.1"/>
    </source>
</evidence>
<dbReference type="GO" id="GO:0004252">
    <property type="term" value="F:serine-type endopeptidase activity"/>
    <property type="evidence" value="ECO:0007669"/>
    <property type="project" value="InterPro"/>
</dbReference>
<evidence type="ECO:0000256" key="1">
    <source>
        <dbReference type="SAM" id="MobiDB-lite"/>
    </source>
</evidence>
<comment type="caution">
    <text evidence="2">The sequence shown here is derived from an EMBL/GenBank/DDBJ whole genome shotgun (WGS) entry which is preliminary data.</text>
</comment>
<gene>
    <name evidence="2" type="ORF">DFH08DRAFT_857241</name>
</gene>
<name>A0AAD7AAR7_9AGAR</name>
<dbReference type="Gene3D" id="3.40.50.200">
    <property type="entry name" value="Peptidase S8/S53 domain"/>
    <property type="match status" value="1"/>
</dbReference>
<protein>
    <submittedName>
        <fullName evidence="2">Uncharacterized protein</fullName>
    </submittedName>
</protein>
<dbReference type="GO" id="GO:0006508">
    <property type="term" value="P:proteolysis"/>
    <property type="evidence" value="ECO:0007669"/>
    <property type="project" value="InterPro"/>
</dbReference>
<organism evidence="2 3">
    <name type="scientific">Mycena albidolilacea</name>
    <dbReference type="NCBI Taxonomy" id="1033008"/>
    <lineage>
        <taxon>Eukaryota</taxon>
        <taxon>Fungi</taxon>
        <taxon>Dikarya</taxon>
        <taxon>Basidiomycota</taxon>
        <taxon>Agaricomycotina</taxon>
        <taxon>Agaricomycetes</taxon>
        <taxon>Agaricomycetidae</taxon>
        <taxon>Agaricales</taxon>
        <taxon>Marasmiineae</taxon>
        <taxon>Mycenaceae</taxon>
        <taxon>Mycena</taxon>
    </lineage>
</organism>
<feature type="region of interest" description="Disordered" evidence="1">
    <location>
        <begin position="44"/>
        <end position="63"/>
    </location>
</feature>
<reference evidence="2" key="1">
    <citation type="submission" date="2023-03" db="EMBL/GenBank/DDBJ databases">
        <title>Massive genome expansion in bonnet fungi (Mycena s.s.) driven by repeated elements and novel gene families across ecological guilds.</title>
        <authorList>
            <consortium name="Lawrence Berkeley National Laboratory"/>
            <person name="Harder C.B."/>
            <person name="Miyauchi S."/>
            <person name="Viragh M."/>
            <person name="Kuo A."/>
            <person name="Thoen E."/>
            <person name="Andreopoulos B."/>
            <person name="Lu D."/>
            <person name="Skrede I."/>
            <person name="Drula E."/>
            <person name="Henrissat B."/>
            <person name="Morin E."/>
            <person name="Kohler A."/>
            <person name="Barry K."/>
            <person name="LaButti K."/>
            <person name="Morin E."/>
            <person name="Salamov A."/>
            <person name="Lipzen A."/>
            <person name="Mereny Z."/>
            <person name="Hegedus B."/>
            <person name="Baldrian P."/>
            <person name="Stursova M."/>
            <person name="Weitz H."/>
            <person name="Taylor A."/>
            <person name="Grigoriev I.V."/>
            <person name="Nagy L.G."/>
            <person name="Martin F."/>
            <person name="Kauserud H."/>
        </authorList>
    </citation>
    <scope>NUCLEOTIDE SEQUENCE</scope>
    <source>
        <strain evidence="2">CBHHK002</strain>
    </source>
</reference>
<accession>A0AAD7AAR7</accession>
<dbReference type="PANTHER" id="PTHR14218:SF19">
    <property type="entry name" value="SERINE PROTEASE AORO, PUTATIVE (AFU_ORTHOLOGUE AFUA_6G10250)-RELATED"/>
    <property type="match status" value="1"/>
</dbReference>
<dbReference type="SUPFAM" id="SSF52743">
    <property type="entry name" value="Subtilisin-like"/>
    <property type="match status" value="1"/>
</dbReference>
<dbReference type="InterPro" id="IPR050819">
    <property type="entry name" value="Tripeptidyl-peptidase_I"/>
</dbReference>
<dbReference type="InterPro" id="IPR036852">
    <property type="entry name" value="Peptidase_S8/S53_dom_sf"/>
</dbReference>